<sequence length="344" mass="38627">MEPQMDEEPAIVRPGPENASLLTHQQNHRSEAIWNGEDPGPLTCHGRSKEMANITMEDNRVIDIIKLVGLEGLYRAPSKGIVHCLITALVERWRPETYTFHLPHGEMSITLEDVEVILGLPIDGEVLIGPTVVEDGDWKQLCVELLGFGVPANDNTTLVGQRILISRLVQRIAEPMPHDATEMQIHQYARCYILALLGDKIFMDKSGDRYTQHFGTNFLNFLTHSTNFLNFLAQHALIMQEEFPTPVEEQVDDQNYHFMSLLLNLVNTFLYMVNTYIVVPTADDYSLSLGAAATVFGIVIGAMAVAQGVAINFVKSDDIKILRDIEQYYSTQIDEMPMNVADLI</sequence>
<evidence type="ECO:0000259" key="2">
    <source>
        <dbReference type="Pfam" id="PF10536"/>
    </source>
</evidence>
<keyword evidence="1" id="KW-0812">Transmembrane</keyword>
<comment type="caution">
    <text evidence="3">The sequence shown here is derived from an EMBL/GenBank/DDBJ whole genome shotgun (WGS) entry which is preliminary data.</text>
</comment>
<keyword evidence="1" id="KW-1133">Transmembrane helix</keyword>
<dbReference type="Proteomes" id="UP001459277">
    <property type="component" value="Unassembled WGS sequence"/>
</dbReference>
<dbReference type="InterPro" id="IPR019557">
    <property type="entry name" value="AminoTfrase-like_pln_mobile"/>
</dbReference>
<keyword evidence="4" id="KW-1185">Reference proteome</keyword>
<keyword evidence="1" id="KW-0472">Membrane</keyword>
<dbReference type="GO" id="GO:0010073">
    <property type="term" value="P:meristem maintenance"/>
    <property type="evidence" value="ECO:0007669"/>
    <property type="project" value="InterPro"/>
</dbReference>
<dbReference type="PANTHER" id="PTHR46033">
    <property type="entry name" value="PROTEIN MAIN-LIKE 2"/>
    <property type="match status" value="1"/>
</dbReference>
<dbReference type="InterPro" id="IPR044824">
    <property type="entry name" value="MAIN-like"/>
</dbReference>
<dbReference type="PANTHER" id="PTHR46033:SF8">
    <property type="entry name" value="PROTEIN MAINTENANCE OF MERISTEMS-LIKE"/>
    <property type="match status" value="1"/>
</dbReference>
<protein>
    <recommendedName>
        <fullName evidence="2">Aminotransferase-like plant mobile domain-containing protein</fullName>
    </recommendedName>
</protein>
<evidence type="ECO:0000256" key="1">
    <source>
        <dbReference type="SAM" id="Phobius"/>
    </source>
</evidence>
<evidence type="ECO:0000313" key="3">
    <source>
        <dbReference type="EMBL" id="KAK9998441.1"/>
    </source>
</evidence>
<gene>
    <name evidence="3" type="ORF">SO802_018044</name>
</gene>
<dbReference type="AlphaFoldDB" id="A0AAW2CLA5"/>
<feature type="domain" description="Aminotransferase-like plant mobile" evidence="2">
    <location>
        <begin position="74"/>
        <end position="215"/>
    </location>
</feature>
<dbReference type="EMBL" id="JAZDWU010000006">
    <property type="protein sequence ID" value="KAK9998441.1"/>
    <property type="molecule type" value="Genomic_DNA"/>
</dbReference>
<name>A0AAW2CLA5_9ROSI</name>
<dbReference type="Pfam" id="PF10536">
    <property type="entry name" value="PMD"/>
    <property type="match status" value="1"/>
</dbReference>
<organism evidence="3 4">
    <name type="scientific">Lithocarpus litseifolius</name>
    <dbReference type="NCBI Taxonomy" id="425828"/>
    <lineage>
        <taxon>Eukaryota</taxon>
        <taxon>Viridiplantae</taxon>
        <taxon>Streptophyta</taxon>
        <taxon>Embryophyta</taxon>
        <taxon>Tracheophyta</taxon>
        <taxon>Spermatophyta</taxon>
        <taxon>Magnoliopsida</taxon>
        <taxon>eudicotyledons</taxon>
        <taxon>Gunneridae</taxon>
        <taxon>Pentapetalae</taxon>
        <taxon>rosids</taxon>
        <taxon>fabids</taxon>
        <taxon>Fagales</taxon>
        <taxon>Fagaceae</taxon>
        <taxon>Lithocarpus</taxon>
    </lineage>
</organism>
<proteinExistence type="predicted"/>
<feature type="transmembrane region" description="Helical" evidence="1">
    <location>
        <begin position="291"/>
        <end position="314"/>
    </location>
</feature>
<evidence type="ECO:0000313" key="4">
    <source>
        <dbReference type="Proteomes" id="UP001459277"/>
    </source>
</evidence>
<reference evidence="3 4" key="1">
    <citation type="submission" date="2024-01" db="EMBL/GenBank/DDBJ databases">
        <title>A telomere-to-telomere, gap-free genome of sweet tea (Lithocarpus litseifolius).</title>
        <authorList>
            <person name="Zhou J."/>
        </authorList>
    </citation>
    <scope>NUCLEOTIDE SEQUENCE [LARGE SCALE GENOMIC DNA]</scope>
    <source>
        <strain evidence="3">Zhou-2022a</strain>
        <tissue evidence="3">Leaf</tissue>
    </source>
</reference>
<accession>A0AAW2CLA5</accession>
<feature type="transmembrane region" description="Helical" evidence="1">
    <location>
        <begin position="261"/>
        <end position="279"/>
    </location>
</feature>